<name>A0ACC3NUX2_9PEZI</name>
<evidence type="ECO:0000313" key="2">
    <source>
        <dbReference type="Proteomes" id="UP001281147"/>
    </source>
</evidence>
<evidence type="ECO:0000313" key="1">
    <source>
        <dbReference type="EMBL" id="KAK3722674.1"/>
    </source>
</evidence>
<gene>
    <name evidence="1" type="ORF">LTR37_002244</name>
</gene>
<keyword evidence="2" id="KW-1185">Reference proteome</keyword>
<protein>
    <submittedName>
        <fullName evidence="1">Uncharacterized protein</fullName>
    </submittedName>
</protein>
<comment type="caution">
    <text evidence="1">The sequence shown here is derived from an EMBL/GenBank/DDBJ whole genome shotgun (WGS) entry which is preliminary data.</text>
</comment>
<dbReference type="EMBL" id="JAUTXU010000012">
    <property type="protein sequence ID" value="KAK3722674.1"/>
    <property type="molecule type" value="Genomic_DNA"/>
</dbReference>
<dbReference type="Proteomes" id="UP001281147">
    <property type="component" value="Unassembled WGS sequence"/>
</dbReference>
<organism evidence="1 2">
    <name type="scientific">Vermiconidia calcicola</name>
    <dbReference type="NCBI Taxonomy" id="1690605"/>
    <lineage>
        <taxon>Eukaryota</taxon>
        <taxon>Fungi</taxon>
        <taxon>Dikarya</taxon>
        <taxon>Ascomycota</taxon>
        <taxon>Pezizomycotina</taxon>
        <taxon>Dothideomycetes</taxon>
        <taxon>Dothideomycetidae</taxon>
        <taxon>Mycosphaerellales</taxon>
        <taxon>Extremaceae</taxon>
        <taxon>Vermiconidia</taxon>
    </lineage>
</organism>
<accession>A0ACC3NUX2</accession>
<sequence>MKFTRLEFKDGPLPQPFNPFATTDLHAVGSIVVKVSHRWQFDSCEEGTKAAESMPKVFETGPVWRQAIKGKHVSHCMPLSDVEELDSAPSQMLNLFGSNESYAGSFVFHYRSRECLEKDSILPRQLSAAELRELELNCPPDRMKRHQSVQLVERNRQRELEKLYVIAKDDPPSIHSPSHRGVSVAAAIDTPQAAKPLRIDLFDYEPLKTALPSKRRVGLAMPSTPQPAQPEQPISERKRTESAYDELYNITPPPGRRVATVIDKPELAESDKDAPHETISPSTTRVSLAVDTPQPDKSDNRG</sequence>
<proteinExistence type="predicted"/>
<reference evidence="1" key="1">
    <citation type="submission" date="2023-07" db="EMBL/GenBank/DDBJ databases">
        <title>Black Yeasts Isolated from many extreme environments.</title>
        <authorList>
            <person name="Coleine C."/>
            <person name="Stajich J.E."/>
            <person name="Selbmann L."/>
        </authorList>
    </citation>
    <scope>NUCLEOTIDE SEQUENCE</scope>
    <source>
        <strain evidence="1">CCFEE 5714</strain>
    </source>
</reference>